<dbReference type="Proteomes" id="UP001333110">
    <property type="component" value="Unassembled WGS sequence"/>
</dbReference>
<gene>
    <name evidence="1" type="ORF">QYF61_006068</name>
</gene>
<evidence type="ECO:0000313" key="2">
    <source>
        <dbReference type="Proteomes" id="UP001333110"/>
    </source>
</evidence>
<accession>A0AAN7NLP0</accession>
<keyword evidence="2" id="KW-1185">Reference proteome</keyword>
<proteinExistence type="predicted"/>
<name>A0AAN7NLP0_MYCAM</name>
<sequence length="115" mass="13340">MDDEPIESLWVRIKRQTNLGNVVVGVCYRTPYQEEVDDNWKKHHICRLMVDLTHPYICWTGDAAGHKQSRGFLECIDGDLLMQVIKKPERRDVQTHRFSTLSSIKSSEANRGNKV</sequence>
<organism evidence="1 2">
    <name type="scientific">Mycteria americana</name>
    <name type="common">Wood stork</name>
    <dbReference type="NCBI Taxonomy" id="33587"/>
    <lineage>
        <taxon>Eukaryota</taxon>
        <taxon>Metazoa</taxon>
        <taxon>Chordata</taxon>
        <taxon>Craniata</taxon>
        <taxon>Vertebrata</taxon>
        <taxon>Euteleostomi</taxon>
        <taxon>Archelosauria</taxon>
        <taxon>Archosauria</taxon>
        <taxon>Dinosauria</taxon>
        <taxon>Saurischia</taxon>
        <taxon>Theropoda</taxon>
        <taxon>Coelurosauria</taxon>
        <taxon>Aves</taxon>
        <taxon>Neognathae</taxon>
        <taxon>Neoaves</taxon>
        <taxon>Aequornithes</taxon>
        <taxon>Ciconiiformes</taxon>
        <taxon>Ciconiidae</taxon>
        <taxon>Mycteria</taxon>
    </lineage>
</organism>
<protein>
    <submittedName>
        <fullName evidence="1">Uncharacterized protein</fullName>
    </submittedName>
</protein>
<reference evidence="1 2" key="1">
    <citation type="journal article" date="2023" name="J. Hered.">
        <title>Chromosome-level genome of the wood stork (Mycteria americana) provides insight into avian chromosome evolution.</title>
        <authorList>
            <person name="Flamio R. Jr."/>
            <person name="Ramstad K.M."/>
        </authorList>
    </citation>
    <scope>NUCLEOTIDE SEQUENCE [LARGE SCALE GENOMIC DNA]</scope>
    <source>
        <strain evidence="1">JAX WOST 10</strain>
    </source>
</reference>
<comment type="caution">
    <text evidence="1">The sequence shown here is derived from an EMBL/GenBank/DDBJ whole genome shotgun (WGS) entry which is preliminary data.</text>
</comment>
<dbReference type="AlphaFoldDB" id="A0AAN7NLP0"/>
<evidence type="ECO:0000313" key="1">
    <source>
        <dbReference type="EMBL" id="KAK4829693.1"/>
    </source>
</evidence>
<dbReference type="EMBL" id="JAUNZN010000001">
    <property type="protein sequence ID" value="KAK4829693.1"/>
    <property type="molecule type" value="Genomic_DNA"/>
</dbReference>